<dbReference type="InterPro" id="IPR012341">
    <property type="entry name" value="6hp_glycosidase-like_sf"/>
</dbReference>
<keyword evidence="3" id="KW-1185">Reference proteome</keyword>
<reference evidence="4" key="1">
    <citation type="submission" date="2025-08" db="UniProtKB">
        <authorList>
            <consortium name="RefSeq"/>
        </authorList>
    </citation>
    <scope>IDENTIFICATION</scope>
    <source>
        <tissue evidence="4">Seedling</tissue>
    </source>
</reference>
<dbReference type="KEGG" id="zju:107432448"/>
<dbReference type="GeneID" id="107432448"/>
<organism evidence="3 4">
    <name type="scientific">Ziziphus jujuba</name>
    <name type="common">Chinese jujube</name>
    <name type="synonym">Ziziphus sativa</name>
    <dbReference type="NCBI Taxonomy" id="326968"/>
    <lineage>
        <taxon>Eukaryota</taxon>
        <taxon>Viridiplantae</taxon>
        <taxon>Streptophyta</taxon>
        <taxon>Embryophyta</taxon>
        <taxon>Tracheophyta</taxon>
        <taxon>Spermatophyta</taxon>
        <taxon>Magnoliopsida</taxon>
        <taxon>eudicotyledons</taxon>
        <taxon>Gunneridae</taxon>
        <taxon>Pentapetalae</taxon>
        <taxon>rosids</taxon>
        <taxon>fabids</taxon>
        <taxon>Rosales</taxon>
        <taxon>Rhamnaceae</taxon>
        <taxon>Paliureae</taxon>
        <taxon>Ziziphus</taxon>
    </lineage>
</organism>
<evidence type="ECO:0000313" key="3">
    <source>
        <dbReference type="Proteomes" id="UP001652623"/>
    </source>
</evidence>
<evidence type="ECO:0000313" key="4">
    <source>
        <dbReference type="RefSeq" id="XP_015899082.3"/>
    </source>
</evidence>
<dbReference type="FunCoup" id="A0A6P4AR99">
    <property type="interactions" value="1337"/>
</dbReference>
<dbReference type="PANTHER" id="PTHR12736">
    <property type="entry name" value="LANC-LIKE PROTEIN"/>
    <property type="match status" value="1"/>
</dbReference>
<feature type="binding site" evidence="2">
    <location>
        <position position="332"/>
    </location>
    <ligand>
        <name>Zn(2+)</name>
        <dbReference type="ChEBI" id="CHEBI:29105"/>
    </ligand>
</feature>
<dbReference type="PANTHER" id="PTHR12736:SF7">
    <property type="entry name" value="LANC-LIKE PROTEIN 3"/>
    <property type="match status" value="1"/>
</dbReference>
<name>A0A6P4AR99_ZIZJJ</name>
<comment type="similarity">
    <text evidence="1">Belongs to the LanC-like protein family.</text>
</comment>
<dbReference type="GO" id="GO:0005975">
    <property type="term" value="P:carbohydrate metabolic process"/>
    <property type="evidence" value="ECO:0007669"/>
    <property type="project" value="InterPro"/>
</dbReference>
<dbReference type="RefSeq" id="XP_015899082.3">
    <property type="nucleotide sequence ID" value="XM_016043596.4"/>
</dbReference>
<evidence type="ECO:0000256" key="2">
    <source>
        <dbReference type="PIRSR" id="PIRSR607822-1"/>
    </source>
</evidence>
<sequence>MADRFFPNDMPEFVAEAPLGDTSSSSSSERTEISFTKLLSLPYRTLSDTLKKSAVDLKETVVRETWGLSGKRIQDYTVYTGALGTAFLAFKAYQVTKHPGDLKLCLDIVKACDSTSRDSSRVTFLCGRAGVCALGAVAAKHAGDERLLEHYLKQFKEIKLSNDLPNELLYGRIGFLWASSFLNNHIGINTISHTRMRSVVDEIIKAGKQLAKKGRCPLMYEWHGKKYWGAAHGLAGIMHVLMDMELKPDEVEDVKGTLRYMIKNRFPSGNYPSSEGSESDRLVHWCHGAPGVALTLVKAAEVFGDKDFLQAAKDAGEVVWRRGLLKRVGICHGISGNTYVFLALYRLTGNEEYLYRAKAFTCFLHDRAQILISEGRMHGGDRPYSLFEGVGGMAYLFLDMIEPSKARFPGYEL</sequence>
<feature type="binding site" evidence="2">
    <location>
        <position position="286"/>
    </location>
    <ligand>
        <name>Zn(2+)</name>
        <dbReference type="ChEBI" id="CHEBI:29105"/>
    </ligand>
</feature>
<gene>
    <name evidence="4" type="primary">LOC107432448</name>
</gene>
<dbReference type="SUPFAM" id="SSF158745">
    <property type="entry name" value="LanC-like"/>
    <property type="match status" value="1"/>
</dbReference>
<dbReference type="SMART" id="SM01260">
    <property type="entry name" value="LANC_like"/>
    <property type="match status" value="1"/>
</dbReference>
<dbReference type="PRINTS" id="PR01951">
    <property type="entry name" value="LANCEUKARYTE"/>
</dbReference>
<dbReference type="InterPro" id="IPR020464">
    <property type="entry name" value="LanC-like_prot_euk"/>
</dbReference>
<dbReference type="GO" id="GO:0046872">
    <property type="term" value="F:metal ion binding"/>
    <property type="evidence" value="ECO:0007669"/>
    <property type="project" value="UniProtKB-KW"/>
</dbReference>
<dbReference type="InterPro" id="IPR007822">
    <property type="entry name" value="LANC-like"/>
</dbReference>
<dbReference type="AlphaFoldDB" id="A0A6P4AR99"/>
<protein>
    <submittedName>
        <fullName evidence="4">LanC-like protein GCL2</fullName>
    </submittedName>
</protein>
<evidence type="ECO:0000256" key="1">
    <source>
        <dbReference type="ARBA" id="ARBA00007179"/>
    </source>
</evidence>
<keyword evidence="2" id="KW-0479">Metal-binding</keyword>
<dbReference type="GO" id="GO:0031179">
    <property type="term" value="P:peptide modification"/>
    <property type="evidence" value="ECO:0007669"/>
    <property type="project" value="InterPro"/>
</dbReference>
<proteinExistence type="inferred from homology"/>
<dbReference type="Pfam" id="PF05147">
    <property type="entry name" value="LANC_like"/>
    <property type="match status" value="1"/>
</dbReference>
<accession>A0A6P4AR99</accession>
<dbReference type="PRINTS" id="PR01950">
    <property type="entry name" value="LANCSUPER"/>
</dbReference>
<dbReference type="Proteomes" id="UP001652623">
    <property type="component" value="Chromosome 11"/>
</dbReference>
<dbReference type="Gene3D" id="1.50.10.10">
    <property type="match status" value="1"/>
</dbReference>
<dbReference type="GO" id="GO:0005886">
    <property type="term" value="C:plasma membrane"/>
    <property type="evidence" value="ECO:0007669"/>
    <property type="project" value="TreeGrafter"/>
</dbReference>
<dbReference type="InParanoid" id="A0A6P4AR99"/>
<feature type="binding site" evidence="2">
    <location>
        <position position="331"/>
    </location>
    <ligand>
        <name>Zn(2+)</name>
        <dbReference type="ChEBI" id="CHEBI:29105"/>
    </ligand>
</feature>
<dbReference type="CDD" id="cd04794">
    <property type="entry name" value="euk_LANCL"/>
    <property type="match status" value="1"/>
</dbReference>
<keyword evidence="2" id="KW-0862">Zinc</keyword>